<dbReference type="SUPFAM" id="SSF54236">
    <property type="entry name" value="Ubiquitin-like"/>
    <property type="match status" value="1"/>
</dbReference>
<dbReference type="SMART" id="SM00213">
    <property type="entry name" value="UBQ"/>
    <property type="match status" value="1"/>
</dbReference>
<dbReference type="SMART" id="SM00223">
    <property type="entry name" value="APPLE"/>
    <property type="match status" value="3"/>
</dbReference>
<evidence type="ECO:0000256" key="2">
    <source>
        <dbReference type="ARBA" id="ARBA00023157"/>
    </source>
</evidence>
<organism evidence="6 7">
    <name type="scientific">Cyclospora cayetanensis</name>
    <dbReference type="NCBI Taxonomy" id="88456"/>
    <lineage>
        <taxon>Eukaryota</taxon>
        <taxon>Sar</taxon>
        <taxon>Alveolata</taxon>
        <taxon>Apicomplexa</taxon>
        <taxon>Conoidasida</taxon>
        <taxon>Coccidia</taxon>
        <taxon>Eucoccidiorida</taxon>
        <taxon>Eimeriorina</taxon>
        <taxon>Eimeriidae</taxon>
        <taxon>Cyclospora</taxon>
    </lineage>
</organism>
<proteinExistence type="predicted"/>
<dbReference type="VEuPathDB" id="ToxoDB:cyc_03740"/>
<feature type="domain" description="UBA" evidence="3">
    <location>
        <begin position="622"/>
        <end position="669"/>
    </location>
</feature>
<feature type="domain" description="Ubiquitin-like" evidence="4">
    <location>
        <begin position="559"/>
        <end position="618"/>
    </location>
</feature>
<dbReference type="VEuPathDB" id="ToxoDB:LOC34623722"/>
<sequence length="861" mass="95454">MRLAPVFAPSVRASAACTAFLASAVVLLSSPIVELGLADTEGWLSADEAALHLHVLQMEFPLCFYSAVVHMVSRQETAASTVVECKELCYADLKCDKFSFDSTAEASSACSLMQKSAFESSVPNNGITGLGSCTDSCKEEGLVQGLLVRVIADGSVSTLQECLDLCVESEPCVYASFDYTTDVCWLRGEKAGETLYKPGAVSAAKRCGLRDSSVTVDLAIVGAEDLNSADETESWELCRSNGQIMPTARYFSWDSESKVCSLFDSSAKGLFKKKEGTMAGPTWPFQSPCYVPDVRIPTKAASEGTYAMSPLHCQRLCLDAVDCEFFSYREETGECFHLGGSTSKDVALEAATGWVAGPPKCETRDWCTVQGMYYSGGTISDIVMAGTEVCRNKCRANKDCAVWGYNHEKNLCSLMREAALQKVGKGSKFVSGLPQCGSPRACEMNEQDLGLSRHLEDIEQVTDAVECSNACHAQPRCYSFSLLEGNCIPIRVFYAHSKEAPSLPCECLTPCMLLSLVVAFSLRLPRIEPPAFTAETPFKLLPRPFLPTRQFVSASLPTMRLRVRTLGSEECEVHIQPEDTVRDLKRKIEQQIPRMQTDKQKLVHAGKVLDDKLLIKQYPQLKDNERLVVLVTKSIRNLEEMGFPPAAVRVALRAAFNNPDRAVDYLMEVLRRELGKDWRRHFQSFDLQPFAAASIGQVHRAVLTSGTQVAVKLQFPGVGESIRSDIRNLLLLLRLFGGLAPSLFVDQLSLEMQRELLAECNYLNEMQYQRVFKFLVERDFHGRLGVPTVVEQLTTKHLLTAEFINGRDRNTMGRLLLRLVLREIFIYRLINTVGVESEALGRGVCTLRRPVQKVYSLQWTA</sequence>
<evidence type="ECO:0000313" key="7">
    <source>
        <dbReference type="Proteomes" id="UP000095192"/>
    </source>
</evidence>
<keyword evidence="7" id="KW-1185">Reference proteome</keyword>
<evidence type="ECO:0000259" key="4">
    <source>
        <dbReference type="PROSITE" id="PS50053"/>
    </source>
</evidence>
<gene>
    <name evidence="6" type="ORF">cyc_03740</name>
</gene>
<protein>
    <submittedName>
        <fullName evidence="6">Uncharacterized protein</fullName>
    </submittedName>
</protein>
<evidence type="ECO:0000313" key="6">
    <source>
        <dbReference type="EMBL" id="OEH79928.1"/>
    </source>
</evidence>
<dbReference type="CDD" id="cd01805">
    <property type="entry name" value="Ubl_Rad23"/>
    <property type="match status" value="1"/>
</dbReference>
<dbReference type="SUPFAM" id="SSF56112">
    <property type="entry name" value="Protein kinase-like (PK-like)"/>
    <property type="match status" value="1"/>
</dbReference>
<dbReference type="PANTHER" id="PTHR43851:SF3">
    <property type="entry name" value="COENZYME Q8"/>
    <property type="match status" value="1"/>
</dbReference>
<feature type="domain" description="Apple" evidence="5">
    <location>
        <begin position="289"/>
        <end position="361"/>
    </location>
</feature>
<dbReference type="Gene3D" id="3.50.4.10">
    <property type="entry name" value="Hepatocyte Growth Factor"/>
    <property type="match status" value="3"/>
</dbReference>
<dbReference type="Pfam" id="PF00240">
    <property type="entry name" value="ubiquitin"/>
    <property type="match status" value="1"/>
</dbReference>
<name>A0A1D3D927_9EIME</name>
<reference evidence="6 7" key="1">
    <citation type="journal article" date="2016" name="BMC Genomics">
        <title>Comparative genomics reveals Cyclospora cayetanensis possesses coccidia-like metabolism and invasion components but unique surface antigens.</title>
        <authorList>
            <person name="Liu S."/>
            <person name="Wang L."/>
            <person name="Zheng H."/>
            <person name="Xu Z."/>
            <person name="Roellig D.M."/>
            <person name="Li N."/>
            <person name="Frace M.A."/>
            <person name="Tang K."/>
            <person name="Arrowood M.J."/>
            <person name="Moss D.M."/>
            <person name="Zhang L."/>
            <person name="Feng Y."/>
            <person name="Xiao L."/>
        </authorList>
    </citation>
    <scope>NUCLEOTIDE SEQUENCE [LARGE SCALE GENOMIC DNA]</scope>
    <source>
        <strain evidence="6 7">CHN_HEN01</strain>
    </source>
</reference>
<dbReference type="InterPro" id="IPR000626">
    <property type="entry name" value="Ubiquitin-like_dom"/>
</dbReference>
<dbReference type="PROSITE" id="PS50030">
    <property type="entry name" value="UBA"/>
    <property type="match status" value="1"/>
</dbReference>
<dbReference type="GO" id="GO:0006508">
    <property type="term" value="P:proteolysis"/>
    <property type="evidence" value="ECO:0007669"/>
    <property type="project" value="InterPro"/>
</dbReference>
<dbReference type="Proteomes" id="UP000095192">
    <property type="component" value="Unassembled WGS sequence"/>
</dbReference>
<dbReference type="Gene3D" id="1.10.8.10">
    <property type="entry name" value="DNA helicase RuvA subunit, C-terminal domain"/>
    <property type="match status" value="1"/>
</dbReference>
<dbReference type="Pfam" id="PF14295">
    <property type="entry name" value="PAN_4"/>
    <property type="match status" value="3"/>
</dbReference>
<dbReference type="FunFam" id="1.10.8.10:FF:000003">
    <property type="entry name" value="UV excision repair protein RAD23 homolog"/>
    <property type="match status" value="1"/>
</dbReference>
<dbReference type="Pfam" id="PF00024">
    <property type="entry name" value="PAN_1"/>
    <property type="match status" value="2"/>
</dbReference>
<dbReference type="Pfam" id="PF03109">
    <property type="entry name" value="ABC1"/>
    <property type="match status" value="1"/>
</dbReference>
<dbReference type="SMART" id="SM00165">
    <property type="entry name" value="UBA"/>
    <property type="match status" value="1"/>
</dbReference>
<dbReference type="InterPro" id="IPR011009">
    <property type="entry name" value="Kinase-like_dom_sf"/>
</dbReference>
<dbReference type="SUPFAM" id="SSF46934">
    <property type="entry name" value="UBA-like"/>
    <property type="match status" value="1"/>
</dbReference>
<feature type="domain" description="Apple" evidence="5">
    <location>
        <begin position="63"/>
        <end position="137"/>
    </location>
</feature>
<keyword evidence="2" id="KW-1015">Disulfide bond</keyword>
<dbReference type="EMBL" id="JROU02000236">
    <property type="protein sequence ID" value="OEH79928.1"/>
    <property type="molecule type" value="Genomic_DNA"/>
</dbReference>
<dbReference type="InterPro" id="IPR051409">
    <property type="entry name" value="Atypical_kinase_ADCK"/>
</dbReference>
<dbReference type="InterPro" id="IPR029071">
    <property type="entry name" value="Ubiquitin-like_domsf"/>
</dbReference>
<dbReference type="PROSITE" id="PS50053">
    <property type="entry name" value="UBIQUITIN_2"/>
    <property type="match status" value="1"/>
</dbReference>
<dbReference type="InterPro" id="IPR015940">
    <property type="entry name" value="UBA"/>
</dbReference>
<dbReference type="Gene3D" id="3.10.20.90">
    <property type="entry name" value="Phosphatidylinositol 3-kinase Catalytic Subunit, Chain A, domain 1"/>
    <property type="match status" value="1"/>
</dbReference>
<evidence type="ECO:0000259" key="5">
    <source>
        <dbReference type="PROSITE" id="PS50948"/>
    </source>
</evidence>
<evidence type="ECO:0000259" key="3">
    <source>
        <dbReference type="PROSITE" id="PS50030"/>
    </source>
</evidence>
<evidence type="ECO:0000256" key="1">
    <source>
        <dbReference type="ARBA" id="ARBA00022737"/>
    </source>
</evidence>
<dbReference type="PROSITE" id="PS50948">
    <property type="entry name" value="PAN"/>
    <property type="match status" value="3"/>
</dbReference>
<keyword evidence="1" id="KW-0677">Repeat</keyword>
<dbReference type="InterPro" id="IPR003609">
    <property type="entry name" value="Pan_app"/>
</dbReference>
<accession>A0A1D3D927</accession>
<dbReference type="GO" id="GO:0005576">
    <property type="term" value="C:extracellular region"/>
    <property type="evidence" value="ECO:0007669"/>
    <property type="project" value="InterPro"/>
</dbReference>
<dbReference type="SUPFAM" id="SSF57414">
    <property type="entry name" value="Hairpin loop containing domain-like"/>
    <property type="match status" value="1"/>
</dbReference>
<dbReference type="PANTHER" id="PTHR43851">
    <property type="match status" value="1"/>
</dbReference>
<feature type="domain" description="Apple" evidence="5">
    <location>
        <begin position="367"/>
        <end position="442"/>
    </location>
</feature>
<dbReference type="InterPro" id="IPR004147">
    <property type="entry name" value="ABC1_dom"/>
</dbReference>
<comment type="caution">
    <text evidence="6">The sequence shown here is derived from an EMBL/GenBank/DDBJ whole genome shotgun (WGS) entry which is preliminary data.</text>
</comment>
<dbReference type="InterPro" id="IPR009060">
    <property type="entry name" value="UBA-like_sf"/>
</dbReference>
<dbReference type="AlphaFoldDB" id="A0A1D3D927"/>
<dbReference type="InParanoid" id="A0A1D3D927"/>
<dbReference type="InterPro" id="IPR000177">
    <property type="entry name" value="Apple"/>
</dbReference>
<dbReference type="GO" id="GO:0006744">
    <property type="term" value="P:ubiquinone biosynthetic process"/>
    <property type="evidence" value="ECO:0007669"/>
    <property type="project" value="TreeGrafter"/>
</dbReference>